<dbReference type="AlphaFoldDB" id="A0A1I2ALQ6"/>
<comment type="similarity">
    <text evidence="2">Belongs to the acyltransferase 3 family.</text>
</comment>
<evidence type="ECO:0000256" key="4">
    <source>
        <dbReference type="ARBA" id="ARBA00022692"/>
    </source>
</evidence>
<feature type="transmembrane region" description="Helical" evidence="7">
    <location>
        <begin position="275"/>
        <end position="298"/>
    </location>
</feature>
<evidence type="ECO:0000256" key="5">
    <source>
        <dbReference type="ARBA" id="ARBA00022989"/>
    </source>
</evidence>
<feature type="transmembrane region" description="Helical" evidence="7">
    <location>
        <begin position="248"/>
        <end position="269"/>
    </location>
</feature>
<keyword evidence="3" id="KW-1003">Cell membrane</keyword>
<evidence type="ECO:0000259" key="8">
    <source>
        <dbReference type="Pfam" id="PF01757"/>
    </source>
</evidence>
<dbReference type="RefSeq" id="WP_074963871.1">
    <property type="nucleotide sequence ID" value="NZ_FONS01000001.1"/>
</dbReference>
<evidence type="ECO:0000313" key="10">
    <source>
        <dbReference type="Proteomes" id="UP000183129"/>
    </source>
</evidence>
<keyword evidence="9" id="KW-0378">Hydrolase</keyword>
<keyword evidence="6 7" id="KW-0472">Membrane</keyword>
<keyword evidence="4 7" id="KW-0812">Transmembrane</keyword>
<reference evidence="9 10" key="1">
    <citation type="submission" date="2016-10" db="EMBL/GenBank/DDBJ databases">
        <authorList>
            <person name="de Groot N.N."/>
        </authorList>
    </citation>
    <scope>NUCLEOTIDE SEQUENCE [LARGE SCALE GENOMIC DNA]</scope>
    <source>
        <strain evidence="9 10">ATCC 51969</strain>
    </source>
</reference>
<dbReference type="PANTHER" id="PTHR40074:SF2">
    <property type="entry name" value="O-ACETYLTRANSFERASE WECH"/>
    <property type="match status" value="1"/>
</dbReference>
<dbReference type="Proteomes" id="UP000183129">
    <property type="component" value="Unassembled WGS sequence"/>
</dbReference>
<dbReference type="PANTHER" id="PTHR40074">
    <property type="entry name" value="O-ACETYLTRANSFERASE WECH"/>
    <property type="match status" value="1"/>
</dbReference>
<keyword evidence="9" id="KW-0012">Acyltransferase</keyword>
<proteinExistence type="inferred from homology"/>
<evidence type="ECO:0000313" key="9">
    <source>
        <dbReference type="EMBL" id="SFE44689.1"/>
    </source>
</evidence>
<feature type="transmembrane region" description="Helical" evidence="7">
    <location>
        <begin position="143"/>
        <end position="164"/>
    </location>
</feature>
<evidence type="ECO:0000256" key="2">
    <source>
        <dbReference type="ARBA" id="ARBA00007400"/>
    </source>
</evidence>
<evidence type="ECO:0000256" key="1">
    <source>
        <dbReference type="ARBA" id="ARBA00004651"/>
    </source>
</evidence>
<dbReference type="GO" id="GO:0005886">
    <property type="term" value="C:plasma membrane"/>
    <property type="evidence" value="ECO:0007669"/>
    <property type="project" value="UniProtKB-SubCell"/>
</dbReference>
<dbReference type="GO" id="GO:0009246">
    <property type="term" value="P:enterobacterial common antigen biosynthetic process"/>
    <property type="evidence" value="ECO:0007669"/>
    <property type="project" value="TreeGrafter"/>
</dbReference>
<protein>
    <submittedName>
        <fullName evidence="9">Peptidoglycan/LPS O-acetylase OafA/YrhL, contains acyltransferase and SGNH-hydrolase domains</fullName>
    </submittedName>
</protein>
<feature type="transmembrane region" description="Helical" evidence="7">
    <location>
        <begin position="75"/>
        <end position="95"/>
    </location>
</feature>
<keyword evidence="9" id="KW-0808">Transferase</keyword>
<dbReference type="InterPro" id="IPR002656">
    <property type="entry name" value="Acyl_transf_3_dom"/>
</dbReference>
<feature type="transmembrane region" description="Helical" evidence="7">
    <location>
        <begin position="170"/>
        <end position="187"/>
    </location>
</feature>
<feature type="transmembrane region" description="Helical" evidence="7">
    <location>
        <begin position="223"/>
        <end position="241"/>
    </location>
</feature>
<feature type="transmembrane region" description="Helical" evidence="7">
    <location>
        <begin position="115"/>
        <end position="136"/>
    </location>
</feature>
<evidence type="ECO:0000256" key="7">
    <source>
        <dbReference type="SAM" id="Phobius"/>
    </source>
</evidence>
<organism evidence="9 10">
    <name type="scientific">Pedobacter antarcticus</name>
    <dbReference type="NCBI Taxonomy" id="34086"/>
    <lineage>
        <taxon>Bacteria</taxon>
        <taxon>Pseudomonadati</taxon>
        <taxon>Bacteroidota</taxon>
        <taxon>Sphingobacteriia</taxon>
        <taxon>Sphingobacteriales</taxon>
        <taxon>Sphingobacteriaceae</taxon>
        <taxon>Pedobacter</taxon>
    </lineage>
</organism>
<gene>
    <name evidence="9" type="ORF">SAMN03003324_00503</name>
</gene>
<dbReference type="Pfam" id="PF01757">
    <property type="entry name" value="Acyl_transf_3"/>
    <property type="match status" value="1"/>
</dbReference>
<evidence type="ECO:0000256" key="3">
    <source>
        <dbReference type="ARBA" id="ARBA00022475"/>
    </source>
</evidence>
<evidence type="ECO:0000256" key="6">
    <source>
        <dbReference type="ARBA" id="ARBA00023136"/>
    </source>
</evidence>
<sequence>MELDIQSSKILKGALSILIVLHHLQYGVEVPYFNIFKHVGAPAVSIFFFLSGYGLMSSYIQKGIIYLNGFWRKRIWHIVNPFLIVTFLYLLMNYFDQNSFNSGMLTDLISEGITPLPYSWFVFTIVVFYTFFYCVFRSANLDINWKIICLLLLTVLYILTIKNILDYDRAWWVSVLGFPMGIIYKFYQKALTGILTGIYRISGIIALSVLCVCLILTKNEWLYIFVYAFIPVITILLFNCVEMPKPRFISFLGNISYEIYLFHGVWIVLLRGNHIFIISNILYVLAVFSLTIVTSYLLNISLNKKKSLHENTSSR</sequence>
<dbReference type="GO" id="GO:0016787">
    <property type="term" value="F:hydrolase activity"/>
    <property type="evidence" value="ECO:0007669"/>
    <property type="project" value="UniProtKB-KW"/>
</dbReference>
<comment type="subcellular location">
    <subcellularLocation>
        <location evidence="1">Cell membrane</location>
        <topology evidence="1">Multi-pass membrane protein</topology>
    </subcellularLocation>
</comment>
<feature type="transmembrane region" description="Helical" evidence="7">
    <location>
        <begin position="35"/>
        <end position="55"/>
    </location>
</feature>
<keyword evidence="5 7" id="KW-1133">Transmembrane helix</keyword>
<dbReference type="EMBL" id="FONS01000001">
    <property type="protein sequence ID" value="SFE44689.1"/>
    <property type="molecule type" value="Genomic_DNA"/>
</dbReference>
<name>A0A1I2ALQ6_9SPHI</name>
<feature type="transmembrane region" description="Helical" evidence="7">
    <location>
        <begin position="199"/>
        <end position="217"/>
    </location>
</feature>
<dbReference type="GO" id="GO:0016413">
    <property type="term" value="F:O-acetyltransferase activity"/>
    <property type="evidence" value="ECO:0007669"/>
    <property type="project" value="TreeGrafter"/>
</dbReference>
<feature type="domain" description="Acyltransferase 3" evidence="8">
    <location>
        <begin position="10"/>
        <end position="298"/>
    </location>
</feature>
<accession>A0A1I2ALQ6</accession>